<proteinExistence type="predicted"/>
<protein>
    <submittedName>
        <fullName evidence="1">Uncharacterized protein</fullName>
    </submittedName>
</protein>
<evidence type="ECO:0000313" key="1">
    <source>
        <dbReference type="EMBL" id="CAD8116689.1"/>
    </source>
</evidence>
<gene>
    <name evidence="1" type="ORF">PSON_ATCC_30995.1.T1110179</name>
</gene>
<keyword evidence="2" id="KW-1185">Reference proteome</keyword>
<name>A0A8S1QM42_9CILI</name>
<reference evidence="1" key="1">
    <citation type="submission" date="2021-01" db="EMBL/GenBank/DDBJ databases">
        <authorList>
            <consortium name="Genoscope - CEA"/>
            <person name="William W."/>
        </authorList>
    </citation>
    <scope>NUCLEOTIDE SEQUENCE</scope>
</reference>
<organism evidence="1 2">
    <name type="scientific">Paramecium sonneborni</name>
    <dbReference type="NCBI Taxonomy" id="65129"/>
    <lineage>
        <taxon>Eukaryota</taxon>
        <taxon>Sar</taxon>
        <taxon>Alveolata</taxon>
        <taxon>Ciliophora</taxon>
        <taxon>Intramacronucleata</taxon>
        <taxon>Oligohymenophorea</taxon>
        <taxon>Peniculida</taxon>
        <taxon>Parameciidae</taxon>
        <taxon>Paramecium</taxon>
    </lineage>
</organism>
<dbReference type="AlphaFoldDB" id="A0A8S1QM42"/>
<dbReference type="Proteomes" id="UP000692954">
    <property type="component" value="Unassembled WGS sequence"/>
</dbReference>
<sequence>MQKYLEKLQGKLQKHVKRMIQVLYKEKDAQYYLILIIIHSQQNSQFKIQTLHLKRFQHFRVKQKKTQKVIKSILLGTTCLTIYNSKIINGSILDIDPKTYSYEFSAYLTTVDTNKTIDSLIQLNCHDHNQKIQVICCDRSPNKDNDYEENVQSFINVMLDKELN</sequence>
<accession>A0A8S1QM42</accession>
<evidence type="ECO:0000313" key="2">
    <source>
        <dbReference type="Proteomes" id="UP000692954"/>
    </source>
</evidence>
<dbReference type="EMBL" id="CAJJDN010000111">
    <property type="protein sequence ID" value="CAD8116689.1"/>
    <property type="molecule type" value="Genomic_DNA"/>
</dbReference>
<comment type="caution">
    <text evidence="1">The sequence shown here is derived from an EMBL/GenBank/DDBJ whole genome shotgun (WGS) entry which is preliminary data.</text>
</comment>